<protein>
    <recommendedName>
        <fullName evidence="6">Clp R domain-containing protein</fullName>
    </recommendedName>
</protein>
<dbReference type="AlphaFoldDB" id="A0A537LQP4"/>
<dbReference type="Gene3D" id="1.10.1780.10">
    <property type="entry name" value="Clp, N-terminal domain"/>
    <property type="match status" value="1"/>
</dbReference>
<evidence type="ECO:0000259" key="3">
    <source>
        <dbReference type="PROSITE" id="PS51903"/>
    </source>
</evidence>
<dbReference type="Pfam" id="PF02861">
    <property type="entry name" value="Clp_N"/>
    <property type="match status" value="1"/>
</dbReference>
<dbReference type="InterPro" id="IPR004176">
    <property type="entry name" value="Clp_R_N"/>
</dbReference>
<dbReference type="PANTHER" id="PTHR47016">
    <property type="entry name" value="ATP-DEPENDENT CLP PROTEASE ATP-BINDING SUBUNIT CLPT1, CHLOROPLASTIC"/>
    <property type="match status" value="1"/>
</dbReference>
<evidence type="ECO:0000259" key="2">
    <source>
        <dbReference type="PROSITE" id="PS51819"/>
    </source>
</evidence>
<dbReference type="SUPFAM" id="SSF81923">
    <property type="entry name" value="Double Clp-N motif"/>
    <property type="match status" value="2"/>
</dbReference>
<dbReference type="Pfam" id="PF00903">
    <property type="entry name" value="Glyoxalase"/>
    <property type="match status" value="1"/>
</dbReference>
<dbReference type="PANTHER" id="PTHR47016:SF5">
    <property type="entry name" value="CLP DOMAIN SUPERFAMILY PROTEIN"/>
    <property type="match status" value="1"/>
</dbReference>
<sequence length="276" mass="30104">MFERFTDRARRAIILAQEEAKRLRHNAVGTEHILLGLIRDPEGVGAKVLESLNISLDGVRAKIESTVGIGERAPHGDVPFTPRGKKVLELALNEARGLKHNYIGTEHLLLGLISEGEGVAARVLETAGAGLERTRAEVVRLLEQKGATAPAPDRPRPSEAIWRVVPNVKSSAFDESRKFYSDFLGFKVGMDMGWIVTFVSPSNPTAQISILQSGRAEGHPDLSVEVADVDGMYSKAVAGGFKIVYPLTTESWGVRRFFVEDPNGVVLNVMSHTRGD</sequence>
<dbReference type="InterPro" id="IPR036628">
    <property type="entry name" value="Clp_N_dom_sf"/>
</dbReference>
<reference evidence="4 5" key="1">
    <citation type="journal article" date="2019" name="Nat. Microbiol.">
        <title>Mediterranean grassland soil C-N compound turnover is dependent on rainfall and depth, and is mediated by genomically divergent microorganisms.</title>
        <authorList>
            <person name="Diamond S."/>
            <person name="Andeer P.F."/>
            <person name="Li Z."/>
            <person name="Crits-Christoph A."/>
            <person name="Burstein D."/>
            <person name="Anantharaman K."/>
            <person name="Lane K.R."/>
            <person name="Thomas B.C."/>
            <person name="Pan C."/>
            <person name="Northen T.R."/>
            <person name="Banfield J.F."/>
        </authorList>
    </citation>
    <scope>NUCLEOTIDE SEQUENCE [LARGE SCALE GENOMIC DNA]</scope>
    <source>
        <strain evidence="4">NP_2</strain>
    </source>
</reference>
<dbReference type="InterPro" id="IPR029068">
    <property type="entry name" value="Glyas_Bleomycin-R_OHBP_Dase"/>
</dbReference>
<dbReference type="SUPFAM" id="SSF54593">
    <property type="entry name" value="Glyoxalase/Bleomycin resistance protein/Dihydroxybiphenyl dioxygenase"/>
    <property type="match status" value="1"/>
</dbReference>
<dbReference type="Gene3D" id="3.10.180.10">
    <property type="entry name" value="2,3-Dihydroxybiphenyl 1,2-Dioxygenase, domain 1"/>
    <property type="match status" value="1"/>
</dbReference>
<evidence type="ECO:0000256" key="1">
    <source>
        <dbReference type="PROSITE-ProRule" id="PRU01251"/>
    </source>
</evidence>
<dbReference type="InterPro" id="IPR004360">
    <property type="entry name" value="Glyas_Fos-R_dOase_dom"/>
</dbReference>
<keyword evidence="1" id="KW-0677">Repeat</keyword>
<evidence type="ECO:0000313" key="5">
    <source>
        <dbReference type="Proteomes" id="UP000318661"/>
    </source>
</evidence>
<feature type="domain" description="VOC" evidence="2">
    <location>
        <begin position="160"/>
        <end position="272"/>
    </location>
</feature>
<organism evidence="4 5">
    <name type="scientific">Candidatus Segetimicrobium genomatis</name>
    <dbReference type="NCBI Taxonomy" id="2569760"/>
    <lineage>
        <taxon>Bacteria</taxon>
        <taxon>Bacillati</taxon>
        <taxon>Candidatus Sysuimicrobiota</taxon>
        <taxon>Candidatus Sysuimicrobiia</taxon>
        <taxon>Candidatus Sysuimicrobiales</taxon>
        <taxon>Candidatus Segetimicrobiaceae</taxon>
        <taxon>Candidatus Segetimicrobium</taxon>
    </lineage>
</organism>
<proteinExistence type="predicted"/>
<evidence type="ECO:0000313" key="4">
    <source>
        <dbReference type="EMBL" id="TMJ10316.1"/>
    </source>
</evidence>
<gene>
    <name evidence="4" type="ORF">E6G99_00935</name>
</gene>
<dbReference type="PROSITE" id="PS51903">
    <property type="entry name" value="CLP_R"/>
    <property type="match status" value="1"/>
</dbReference>
<dbReference type="EMBL" id="VBAJ01000015">
    <property type="protein sequence ID" value="TMJ10316.1"/>
    <property type="molecule type" value="Genomic_DNA"/>
</dbReference>
<dbReference type="PROSITE" id="PS51819">
    <property type="entry name" value="VOC"/>
    <property type="match status" value="1"/>
</dbReference>
<dbReference type="InterPro" id="IPR044217">
    <property type="entry name" value="CLPT1/2"/>
</dbReference>
<evidence type="ECO:0008006" key="6">
    <source>
        <dbReference type="Google" id="ProtNLM"/>
    </source>
</evidence>
<dbReference type="InterPro" id="IPR037523">
    <property type="entry name" value="VOC_core"/>
</dbReference>
<comment type="caution">
    <text evidence="4">The sequence shown here is derived from an EMBL/GenBank/DDBJ whole genome shotgun (WGS) entry which is preliminary data.</text>
</comment>
<accession>A0A537LQP4</accession>
<name>A0A537LQP4_9BACT</name>
<feature type="domain" description="Clp R" evidence="3">
    <location>
        <begin position="2"/>
        <end position="144"/>
    </location>
</feature>
<dbReference type="Proteomes" id="UP000318661">
    <property type="component" value="Unassembled WGS sequence"/>
</dbReference>